<reference evidence="6" key="1">
    <citation type="submission" date="2017-08" db="EMBL/GenBank/DDBJ databases">
        <title>A dynamic microbial community with high functional redundancy inhabits the cold, oxic subseafloor aquifer.</title>
        <authorList>
            <person name="Tully B.J."/>
            <person name="Wheat C.G."/>
            <person name="Glazer B.T."/>
            <person name="Huber J.A."/>
        </authorList>
    </citation>
    <scope>NUCLEOTIDE SEQUENCE [LARGE SCALE GENOMIC DNA]</scope>
</reference>
<dbReference type="PANTHER" id="PTHR43584:SF8">
    <property type="entry name" value="N-ACETYLMURAMATE ALPHA-1-PHOSPHATE URIDYLYLTRANSFERASE"/>
    <property type="match status" value="1"/>
</dbReference>
<dbReference type="GO" id="GO:0016779">
    <property type="term" value="F:nucleotidyltransferase activity"/>
    <property type="evidence" value="ECO:0007669"/>
    <property type="project" value="UniProtKB-ARBA"/>
</dbReference>
<dbReference type="InterPro" id="IPR011004">
    <property type="entry name" value="Trimer_LpxA-like_sf"/>
</dbReference>
<accession>A0A2A4X2V8</accession>
<dbReference type="InterPro" id="IPR001451">
    <property type="entry name" value="Hexapep"/>
</dbReference>
<protein>
    <submittedName>
        <fullName evidence="5">UDP-N-acetylglucosamine diphosphorylase</fullName>
    </submittedName>
</protein>
<keyword evidence="3" id="KW-0808">Transferase</keyword>
<evidence type="ECO:0000313" key="5">
    <source>
        <dbReference type="EMBL" id="PCI76933.1"/>
    </source>
</evidence>
<dbReference type="SUPFAM" id="SSF51161">
    <property type="entry name" value="Trimeric LpxA-like enzymes"/>
    <property type="match status" value="1"/>
</dbReference>
<comment type="similarity">
    <text evidence="1">In the C-terminal section; belongs to the transferase hexapeptide repeat family.</text>
</comment>
<proteinExistence type="inferred from homology"/>
<dbReference type="PANTHER" id="PTHR43584">
    <property type="entry name" value="NUCLEOTIDYL TRANSFERASE"/>
    <property type="match status" value="1"/>
</dbReference>
<dbReference type="EMBL" id="NVUK01000022">
    <property type="protein sequence ID" value="PCI76933.1"/>
    <property type="molecule type" value="Genomic_DNA"/>
</dbReference>
<sequence length="223" mass="24248">MDQGLFLNLLFSLEKVSHKSLMLGKKFPWEILDHLRDYVDSYKDLGKIDSPLPKGLNLINPELISIGKDVHIAAGATLEGPCIIGPGCQIRSGAFVRAYTVLEEHVTIGHCTECKESLFLPYAKAPHFNYVGDSIIGCNVNLGAGVTCANLRLDHKEISVTDKEGERVKTGRNKLGAIIGDGSQIGCQSVINPGIILKKGSLIRPLTSVSCSNIRLFYASEKK</sequence>
<dbReference type="Gene3D" id="2.160.10.10">
    <property type="entry name" value="Hexapeptide repeat proteins"/>
    <property type="match status" value="1"/>
</dbReference>
<comment type="similarity">
    <text evidence="2">In the N-terminal section; belongs to the N-acetylglucosamine-1-phosphate uridyltransferase family.</text>
</comment>
<gene>
    <name evidence="5" type="ORF">COB21_03645</name>
</gene>
<evidence type="ECO:0000256" key="3">
    <source>
        <dbReference type="ARBA" id="ARBA00022679"/>
    </source>
</evidence>
<evidence type="ECO:0000313" key="6">
    <source>
        <dbReference type="Proteomes" id="UP000218775"/>
    </source>
</evidence>
<evidence type="ECO:0000256" key="4">
    <source>
        <dbReference type="ARBA" id="ARBA00023315"/>
    </source>
</evidence>
<keyword evidence="4" id="KW-0012">Acyltransferase</keyword>
<dbReference type="InterPro" id="IPR050065">
    <property type="entry name" value="GlmU-like"/>
</dbReference>
<organism evidence="5 6">
    <name type="scientific">Aerophobetes bacterium</name>
    <dbReference type="NCBI Taxonomy" id="2030807"/>
    <lineage>
        <taxon>Bacteria</taxon>
        <taxon>Candidatus Aerophobota</taxon>
    </lineage>
</organism>
<evidence type="ECO:0000256" key="1">
    <source>
        <dbReference type="ARBA" id="ARBA00007707"/>
    </source>
</evidence>
<dbReference type="AlphaFoldDB" id="A0A2A4X2V8"/>
<dbReference type="Pfam" id="PF00132">
    <property type="entry name" value="Hexapep"/>
    <property type="match status" value="1"/>
</dbReference>
<comment type="caution">
    <text evidence="5">The sequence shown here is derived from an EMBL/GenBank/DDBJ whole genome shotgun (WGS) entry which is preliminary data.</text>
</comment>
<dbReference type="Proteomes" id="UP000218775">
    <property type="component" value="Unassembled WGS sequence"/>
</dbReference>
<dbReference type="GO" id="GO:0016746">
    <property type="term" value="F:acyltransferase activity"/>
    <property type="evidence" value="ECO:0007669"/>
    <property type="project" value="UniProtKB-KW"/>
</dbReference>
<evidence type="ECO:0000256" key="2">
    <source>
        <dbReference type="ARBA" id="ARBA00007947"/>
    </source>
</evidence>
<name>A0A2A4X2V8_UNCAE</name>